<reference evidence="11 12" key="1">
    <citation type="submission" date="2024-09" db="EMBL/GenBank/DDBJ databases">
        <title>Chromosome-scale assembly of Riccia sorocarpa.</title>
        <authorList>
            <person name="Paukszto L."/>
        </authorList>
    </citation>
    <scope>NUCLEOTIDE SEQUENCE [LARGE SCALE GENOMIC DNA]</scope>
    <source>
        <strain evidence="11">LP-2024</strain>
        <tissue evidence="11">Aerial parts of the thallus</tissue>
    </source>
</reference>
<feature type="domain" description="Glycosyl hydrolase family 81 N-terminal" evidence="9">
    <location>
        <begin position="128"/>
        <end position="235"/>
    </location>
</feature>
<dbReference type="GO" id="GO:0000272">
    <property type="term" value="P:polysaccharide catabolic process"/>
    <property type="evidence" value="ECO:0007669"/>
    <property type="project" value="UniProtKB-KW"/>
</dbReference>
<evidence type="ECO:0000313" key="11">
    <source>
        <dbReference type="EMBL" id="KAL3681581.1"/>
    </source>
</evidence>
<dbReference type="GO" id="GO:0071555">
    <property type="term" value="P:cell wall organization"/>
    <property type="evidence" value="ECO:0007669"/>
    <property type="project" value="UniProtKB-KW"/>
</dbReference>
<dbReference type="InterPro" id="IPR040720">
    <property type="entry name" value="GH81_C"/>
</dbReference>
<dbReference type="Pfam" id="PF17652">
    <property type="entry name" value="Glyco_hydro81C"/>
    <property type="match status" value="1"/>
</dbReference>
<dbReference type="GO" id="GO:0042973">
    <property type="term" value="F:glucan endo-1,3-beta-D-glucosidase activity"/>
    <property type="evidence" value="ECO:0007669"/>
    <property type="project" value="UniProtKB-EC"/>
</dbReference>
<dbReference type="EMBL" id="JBJQOH010000007">
    <property type="protein sequence ID" value="KAL3681581.1"/>
    <property type="molecule type" value="Genomic_DNA"/>
</dbReference>
<comment type="caution">
    <text evidence="11">The sequence shown here is derived from an EMBL/GenBank/DDBJ whole genome shotgun (WGS) entry which is preliminary data.</text>
</comment>
<comment type="similarity">
    <text evidence="2">Belongs to the glycosyl hydrolase 81 family.</text>
</comment>
<feature type="domain" description="Glycosyl hydrolase family 81 C-terminal" evidence="10">
    <location>
        <begin position="246"/>
        <end position="591"/>
    </location>
</feature>
<accession>A0ABD3GUW3</accession>
<evidence type="ECO:0000259" key="10">
    <source>
        <dbReference type="Pfam" id="PF17652"/>
    </source>
</evidence>
<keyword evidence="6" id="KW-0326">Glycosidase</keyword>
<evidence type="ECO:0000256" key="8">
    <source>
        <dbReference type="ARBA" id="ARBA00023326"/>
    </source>
</evidence>
<evidence type="ECO:0000256" key="3">
    <source>
        <dbReference type="ARBA" id="ARBA00012780"/>
    </source>
</evidence>
<dbReference type="AlphaFoldDB" id="A0ABD3GUW3"/>
<name>A0ABD3GUW3_9MARC</name>
<dbReference type="Gene3D" id="2.70.98.30">
    <property type="entry name" value="Golgi alpha-mannosidase II, domain 4"/>
    <property type="match status" value="1"/>
</dbReference>
<sequence length="596" mass="66297">MMEYFIPPQPFPLISTTVAPDPTQLWGAQTRVAPLPTNAPWLNFVLNDGTTAEYLHPYSLQSAGGKLAICYPKGMAELAVMIQVIIADLIFSCLEEGSSPHTVTYYDDLGVTLTYGSDINLAVNNYGQPYTGIIRIAALPSDNATDITEGYLDQYRGAYATGGTADFSVPFQVTYTWKKQGTGDLLILSLPYQRENVTLSGVQSIPSVAYNSIDGILQGTVGDSWTITTAPIHVDWYSGTGLQKAEYKDELVAALQADIANLSTIETNATYFYGKQLARAARLALIAEEIGNLAPQVETVREFLTKTLTPWFDNTIGENGLVYDSKWGGIVSINGAADPGGDFGLGEYNDHHFHYGYYVYAGAVLAHLDGQWGQEYKGHLYSLLWDYMYPYSGTQPAPKFRHFDPYVLHSWASGLTDFVDGRNQESTTEAINAYYAGSLLGLAYGDLPLQQLGLTLTAFEINAAQALWHVRRHSSLYGDEFVDDNRVVGVLWANKRDSGLWFAPPDHYEVRLGIQMLPITPVTQFVFTDETFVHELVDWTQTRLSQPDVTDAWRGFTYALQYLYHPHPAVNMIDQLKGFDDGNSKSNLLWWIYTRP</sequence>
<proteinExistence type="inferred from homology"/>
<keyword evidence="4" id="KW-0378">Hydrolase</keyword>
<keyword evidence="7" id="KW-0961">Cell wall biogenesis/degradation</keyword>
<evidence type="ECO:0000256" key="1">
    <source>
        <dbReference type="ARBA" id="ARBA00000382"/>
    </source>
</evidence>
<evidence type="ECO:0000313" key="12">
    <source>
        <dbReference type="Proteomes" id="UP001633002"/>
    </source>
</evidence>
<dbReference type="InterPro" id="IPR040451">
    <property type="entry name" value="GH81_N"/>
</dbReference>
<evidence type="ECO:0000256" key="2">
    <source>
        <dbReference type="ARBA" id="ARBA00010730"/>
    </source>
</evidence>
<evidence type="ECO:0000256" key="5">
    <source>
        <dbReference type="ARBA" id="ARBA00023277"/>
    </source>
</evidence>
<evidence type="ECO:0000259" key="9">
    <source>
        <dbReference type="Pfam" id="PF03639"/>
    </source>
</evidence>
<comment type="catalytic activity">
    <reaction evidence="1">
        <text>Hydrolysis of (1-&gt;3)-beta-D-glucosidic linkages in (1-&gt;3)-beta-D-glucans.</text>
        <dbReference type="EC" id="3.2.1.39"/>
    </reaction>
</comment>
<keyword evidence="5" id="KW-0119">Carbohydrate metabolism</keyword>
<dbReference type="PANTHER" id="PTHR31983:SF0">
    <property type="entry name" value="GLUCAN ENDO-1,3-BETA-D-GLUCOSIDASE 2"/>
    <property type="match status" value="1"/>
</dbReference>
<feature type="domain" description="Glycosyl hydrolase family 81 N-terminal" evidence="9">
    <location>
        <begin position="27"/>
        <end position="114"/>
    </location>
</feature>
<dbReference type="EC" id="3.2.1.39" evidence="3"/>
<evidence type="ECO:0000256" key="7">
    <source>
        <dbReference type="ARBA" id="ARBA00023316"/>
    </source>
</evidence>
<dbReference type="PANTHER" id="PTHR31983">
    <property type="entry name" value="ENDO-1,3(4)-BETA-GLUCANASE 1"/>
    <property type="match status" value="1"/>
</dbReference>
<evidence type="ECO:0000256" key="4">
    <source>
        <dbReference type="ARBA" id="ARBA00022801"/>
    </source>
</evidence>
<keyword evidence="8" id="KW-0624">Polysaccharide degradation</keyword>
<dbReference type="PROSITE" id="PS52008">
    <property type="entry name" value="GH81"/>
    <property type="match status" value="1"/>
</dbReference>
<evidence type="ECO:0000256" key="6">
    <source>
        <dbReference type="ARBA" id="ARBA00023295"/>
    </source>
</evidence>
<keyword evidence="12" id="KW-1185">Reference proteome</keyword>
<dbReference type="Proteomes" id="UP001633002">
    <property type="component" value="Unassembled WGS sequence"/>
</dbReference>
<protein>
    <recommendedName>
        <fullName evidence="3">glucan endo-1,3-beta-D-glucosidase</fullName>
        <ecNumber evidence="3">3.2.1.39</ecNumber>
    </recommendedName>
</protein>
<dbReference type="InterPro" id="IPR005200">
    <property type="entry name" value="Endo-beta-glucanase"/>
</dbReference>
<gene>
    <name evidence="11" type="ORF">R1sor_024537</name>
</gene>
<dbReference type="Pfam" id="PF03639">
    <property type="entry name" value="Glyco_hydro_81"/>
    <property type="match status" value="2"/>
</dbReference>
<organism evidence="11 12">
    <name type="scientific">Riccia sorocarpa</name>
    <dbReference type="NCBI Taxonomy" id="122646"/>
    <lineage>
        <taxon>Eukaryota</taxon>
        <taxon>Viridiplantae</taxon>
        <taxon>Streptophyta</taxon>
        <taxon>Embryophyta</taxon>
        <taxon>Marchantiophyta</taxon>
        <taxon>Marchantiopsida</taxon>
        <taxon>Marchantiidae</taxon>
        <taxon>Marchantiales</taxon>
        <taxon>Ricciaceae</taxon>
        <taxon>Riccia</taxon>
    </lineage>
</organism>